<comment type="caution">
    <text evidence="4">The sequence shown here is derived from an EMBL/GenBank/DDBJ whole genome shotgun (WGS) entry which is preliminary data.</text>
</comment>
<evidence type="ECO:0000256" key="2">
    <source>
        <dbReference type="ARBA" id="ARBA00022723"/>
    </source>
</evidence>
<dbReference type="GO" id="GO:0006145">
    <property type="term" value="P:purine nucleobase catabolic process"/>
    <property type="evidence" value="ECO:0007669"/>
    <property type="project" value="TreeGrafter"/>
</dbReference>
<keyword evidence="3" id="KW-0378">Hydrolase</keyword>
<dbReference type="InterPro" id="IPR032466">
    <property type="entry name" value="Metal_Hydrolase"/>
</dbReference>
<dbReference type="InterPro" id="IPR002195">
    <property type="entry name" value="Dihydroorotase_CS"/>
</dbReference>
<dbReference type="GO" id="GO:0046872">
    <property type="term" value="F:metal ion binding"/>
    <property type="evidence" value="ECO:0007669"/>
    <property type="project" value="UniProtKB-KW"/>
</dbReference>
<dbReference type="InterPro" id="IPR050138">
    <property type="entry name" value="DHOase/Allantoinase_Hydrolase"/>
</dbReference>
<dbReference type="SUPFAM" id="SSF51338">
    <property type="entry name" value="Composite domain of metallo-dependent hydrolases"/>
    <property type="match status" value="1"/>
</dbReference>
<keyword evidence="2" id="KW-0479">Metal-binding</keyword>
<dbReference type="PANTHER" id="PTHR43668:SF2">
    <property type="entry name" value="ALLANTOINASE"/>
    <property type="match status" value="1"/>
</dbReference>
<comment type="cofactor">
    <cofactor evidence="1">
        <name>Zn(2+)</name>
        <dbReference type="ChEBI" id="CHEBI:29105"/>
    </cofactor>
</comment>
<dbReference type="GO" id="GO:0005737">
    <property type="term" value="C:cytoplasm"/>
    <property type="evidence" value="ECO:0007669"/>
    <property type="project" value="TreeGrafter"/>
</dbReference>
<proteinExistence type="predicted"/>
<sequence length="234" mass="26432">EGAAKLREDAAKRPESDSIDVALTLAHRYGQRLHVCHVPHPDDLLRIERARQRGVRVTCEVTPHHLFLSTDDLPRLGAYGQMKPPLVSPADVALFWRRLDLVDIIATDHAPHTRAEKDSANPPPGVPGLETMLPLLLRAMDEERLTLERMVELTYHNPLRIYGLCAPDDSGVEVEMGARYRLPAGGYQTRCGWSPFAGKWAMGRVTRVRLRGEVVWEEGRVLVEPGYGRRLERR</sequence>
<name>X0X9X8_9ZZZZ</name>
<dbReference type="AlphaFoldDB" id="X0X9X8"/>
<reference evidence="4" key="1">
    <citation type="journal article" date="2014" name="Front. Microbiol.">
        <title>High frequency of phylogenetically diverse reductive dehalogenase-homologous genes in deep subseafloor sedimentary metagenomes.</title>
        <authorList>
            <person name="Kawai M."/>
            <person name="Futagami T."/>
            <person name="Toyoda A."/>
            <person name="Takaki Y."/>
            <person name="Nishi S."/>
            <person name="Hori S."/>
            <person name="Arai W."/>
            <person name="Tsubouchi T."/>
            <person name="Morono Y."/>
            <person name="Uchiyama I."/>
            <person name="Ito T."/>
            <person name="Fujiyama A."/>
            <person name="Inagaki F."/>
            <person name="Takami H."/>
        </authorList>
    </citation>
    <scope>NUCLEOTIDE SEQUENCE</scope>
    <source>
        <strain evidence="4">Expedition CK06-06</strain>
    </source>
</reference>
<dbReference type="GO" id="GO:0004038">
    <property type="term" value="F:allantoinase activity"/>
    <property type="evidence" value="ECO:0007669"/>
    <property type="project" value="TreeGrafter"/>
</dbReference>
<evidence type="ECO:0000313" key="4">
    <source>
        <dbReference type="EMBL" id="GAG21766.1"/>
    </source>
</evidence>
<dbReference type="PROSITE" id="PS00483">
    <property type="entry name" value="DIHYDROOROTASE_2"/>
    <property type="match status" value="1"/>
</dbReference>
<gene>
    <name evidence="4" type="ORF">S01H1_60583</name>
</gene>
<evidence type="ECO:0000256" key="1">
    <source>
        <dbReference type="ARBA" id="ARBA00001947"/>
    </source>
</evidence>
<feature type="non-terminal residue" evidence="4">
    <location>
        <position position="1"/>
    </location>
</feature>
<evidence type="ECO:0000256" key="3">
    <source>
        <dbReference type="ARBA" id="ARBA00022801"/>
    </source>
</evidence>
<organism evidence="4">
    <name type="scientific">marine sediment metagenome</name>
    <dbReference type="NCBI Taxonomy" id="412755"/>
    <lineage>
        <taxon>unclassified sequences</taxon>
        <taxon>metagenomes</taxon>
        <taxon>ecological metagenomes</taxon>
    </lineage>
</organism>
<accession>X0X9X8</accession>
<dbReference type="Gene3D" id="3.20.20.140">
    <property type="entry name" value="Metal-dependent hydrolases"/>
    <property type="match status" value="1"/>
</dbReference>
<dbReference type="EMBL" id="BARS01039686">
    <property type="protein sequence ID" value="GAG21766.1"/>
    <property type="molecule type" value="Genomic_DNA"/>
</dbReference>
<dbReference type="SUPFAM" id="SSF51556">
    <property type="entry name" value="Metallo-dependent hydrolases"/>
    <property type="match status" value="1"/>
</dbReference>
<dbReference type="PANTHER" id="PTHR43668">
    <property type="entry name" value="ALLANTOINASE"/>
    <property type="match status" value="1"/>
</dbReference>
<evidence type="ECO:0008006" key="5">
    <source>
        <dbReference type="Google" id="ProtNLM"/>
    </source>
</evidence>
<dbReference type="InterPro" id="IPR011059">
    <property type="entry name" value="Metal-dep_hydrolase_composite"/>
</dbReference>
<protein>
    <recommendedName>
        <fullName evidence="5">Amidohydrolase-related domain-containing protein</fullName>
    </recommendedName>
</protein>